<dbReference type="InterPro" id="IPR019734">
    <property type="entry name" value="TPR_rpt"/>
</dbReference>
<dbReference type="SUPFAM" id="SSF48452">
    <property type="entry name" value="TPR-like"/>
    <property type="match status" value="2"/>
</dbReference>
<dbReference type="PROSITE" id="PS50005">
    <property type="entry name" value="TPR"/>
    <property type="match status" value="1"/>
</dbReference>
<dbReference type="EMBL" id="JAGIZB010000002">
    <property type="protein sequence ID" value="MBP0443645.1"/>
    <property type="molecule type" value="Genomic_DNA"/>
</dbReference>
<evidence type="ECO:0000313" key="6">
    <source>
        <dbReference type="EMBL" id="MBP0443645.1"/>
    </source>
</evidence>
<feature type="repeat" description="TPR" evidence="2">
    <location>
        <begin position="437"/>
        <end position="470"/>
    </location>
</feature>
<dbReference type="Gene3D" id="1.25.40.10">
    <property type="entry name" value="Tetratricopeptide repeat domain"/>
    <property type="match status" value="1"/>
</dbReference>
<feature type="DNA-binding region" description="OmpR/PhoB-type" evidence="3">
    <location>
        <begin position="6"/>
        <end position="103"/>
    </location>
</feature>
<gene>
    <name evidence="6" type="ORF">J8J14_02540</name>
</gene>
<feature type="compositionally biased region" description="Polar residues" evidence="4">
    <location>
        <begin position="119"/>
        <end position="129"/>
    </location>
</feature>
<keyword evidence="7" id="KW-1185">Reference proteome</keyword>
<accession>A0ABS4A9H4</accession>
<dbReference type="InterPro" id="IPR016032">
    <property type="entry name" value="Sig_transdc_resp-reg_C-effctor"/>
</dbReference>
<dbReference type="InterPro" id="IPR036388">
    <property type="entry name" value="WH-like_DNA-bd_sf"/>
</dbReference>
<dbReference type="CDD" id="cd00383">
    <property type="entry name" value="trans_reg_C"/>
    <property type="match status" value="1"/>
</dbReference>
<dbReference type="Proteomes" id="UP000681594">
    <property type="component" value="Unassembled WGS sequence"/>
</dbReference>
<sequence>MPDQGPSAFSFDGFCLDLTRGCLRGRDGLELALRRKSFETLRYMAENAGRLVSRTELMEAMWPEATVTDDGITHCIADIRRALGADGQRILKTVAGRGYLFTEQVTRGDTASAPPSGDNAGSVSGTASEHPSGPPSLPLPERPSIVVLPFDNLSGDPEQDYFVDGMTAELTSALTRLHWLFVIARNSAFTYKEKFVDVRQIGRELGVRYVLEGTIRRAGERVRITCQLVEAETGVYIWAEHFDGVLDDVFDLQDRLTETVAGALEPSLSQAEVRRVRQKPTDSLGAYDLYLRALPHHYAQTREGSDAALSLLREAIRLDPSFVLAKAFAAYTMIMREVQGWIMPDEREEGARLAREALSDARDDATTLRLAGQAISWLAHDREHGVAAIERALSLNPNSAQINGGAAWTLLYVAQPNRAISLFQRAMRLSPLDPELSYFLSGLGYAYIMVGRYEEALDVGRRAVAEMPMRATGHRVVVVALHALGQVEGAIRAGEYYRRMCPTGARVFASRIMGEFADSNFHRVMIEGLRGGGLPE</sequence>
<feature type="region of interest" description="Disordered" evidence="4">
    <location>
        <begin position="106"/>
        <end position="141"/>
    </location>
</feature>
<dbReference type="InterPro" id="IPR001867">
    <property type="entry name" value="OmpR/PhoB-type_DNA-bd"/>
</dbReference>
<organism evidence="6 7">
    <name type="scientific">Pararoseomonas baculiformis</name>
    <dbReference type="NCBI Taxonomy" id="2820812"/>
    <lineage>
        <taxon>Bacteria</taxon>
        <taxon>Pseudomonadati</taxon>
        <taxon>Pseudomonadota</taxon>
        <taxon>Alphaproteobacteria</taxon>
        <taxon>Acetobacterales</taxon>
        <taxon>Acetobacteraceae</taxon>
        <taxon>Pararoseomonas</taxon>
    </lineage>
</organism>
<evidence type="ECO:0000313" key="7">
    <source>
        <dbReference type="Proteomes" id="UP000681594"/>
    </source>
</evidence>
<evidence type="ECO:0000256" key="1">
    <source>
        <dbReference type="ARBA" id="ARBA00023125"/>
    </source>
</evidence>
<dbReference type="Pfam" id="PF00486">
    <property type="entry name" value="Trans_reg_C"/>
    <property type="match status" value="1"/>
</dbReference>
<evidence type="ECO:0000259" key="5">
    <source>
        <dbReference type="PROSITE" id="PS51755"/>
    </source>
</evidence>
<comment type="caution">
    <text evidence="6">The sequence shown here is derived from an EMBL/GenBank/DDBJ whole genome shotgun (WGS) entry which is preliminary data.</text>
</comment>
<dbReference type="PANTHER" id="PTHR12558:SF33">
    <property type="entry name" value="BLL7664 PROTEIN"/>
    <property type="match status" value="1"/>
</dbReference>
<evidence type="ECO:0000256" key="2">
    <source>
        <dbReference type="PROSITE-ProRule" id="PRU00339"/>
    </source>
</evidence>
<evidence type="ECO:0000256" key="3">
    <source>
        <dbReference type="PROSITE-ProRule" id="PRU01091"/>
    </source>
</evidence>
<dbReference type="SUPFAM" id="SSF46894">
    <property type="entry name" value="C-terminal effector domain of the bipartite response regulators"/>
    <property type="match status" value="1"/>
</dbReference>
<proteinExistence type="predicted"/>
<dbReference type="Gene3D" id="1.10.10.10">
    <property type="entry name" value="Winged helix-like DNA-binding domain superfamily/Winged helix DNA-binding domain"/>
    <property type="match status" value="1"/>
</dbReference>
<dbReference type="InterPro" id="IPR011990">
    <property type="entry name" value="TPR-like_helical_dom_sf"/>
</dbReference>
<name>A0ABS4A9H4_9PROT</name>
<dbReference type="PROSITE" id="PS51755">
    <property type="entry name" value="OMPR_PHOB"/>
    <property type="match status" value="1"/>
</dbReference>
<feature type="compositionally biased region" description="Pro residues" evidence="4">
    <location>
        <begin position="132"/>
        <end position="141"/>
    </location>
</feature>
<dbReference type="Gene3D" id="3.40.50.10610">
    <property type="entry name" value="ABC-type transport auxiliary lipoprotein component"/>
    <property type="match status" value="1"/>
</dbReference>
<dbReference type="RefSeq" id="WP_280842830.1">
    <property type="nucleotide sequence ID" value="NZ_JAGIZB010000002.1"/>
</dbReference>
<dbReference type="PANTHER" id="PTHR12558">
    <property type="entry name" value="CELL DIVISION CYCLE 16,23,27"/>
    <property type="match status" value="1"/>
</dbReference>
<keyword evidence="2" id="KW-0802">TPR repeat</keyword>
<feature type="domain" description="OmpR/PhoB-type" evidence="5">
    <location>
        <begin position="6"/>
        <end position="103"/>
    </location>
</feature>
<dbReference type="SMART" id="SM00862">
    <property type="entry name" value="Trans_reg_C"/>
    <property type="match status" value="1"/>
</dbReference>
<evidence type="ECO:0000256" key="4">
    <source>
        <dbReference type="SAM" id="MobiDB-lite"/>
    </source>
</evidence>
<reference evidence="6 7" key="1">
    <citation type="submission" date="2021-03" db="EMBL/GenBank/DDBJ databases">
        <authorList>
            <person name="So Y."/>
        </authorList>
    </citation>
    <scope>NUCLEOTIDE SEQUENCE [LARGE SCALE GENOMIC DNA]</scope>
    <source>
        <strain evidence="6 7">SSH11</strain>
    </source>
</reference>
<protein>
    <submittedName>
        <fullName evidence="6">Winged helix-turn-helix domain-containing protein</fullName>
    </submittedName>
</protein>
<keyword evidence="1 3" id="KW-0238">DNA-binding</keyword>